<keyword evidence="5" id="KW-1185">Reference proteome</keyword>
<reference evidence="3 6" key="2">
    <citation type="submission" date="2020-08" db="EMBL/GenBank/DDBJ databases">
        <title>Genomic Encyclopedia of Type Strains, Phase IV (KMG-V): Genome sequencing to study the core and pangenomes of soil and plant-associated prokaryotes.</title>
        <authorList>
            <person name="Whitman W."/>
        </authorList>
    </citation>
    <scope>NUCLEOTIDE SEQUENCE [LARGE SCALE GENOMIC DNA]</scope>
    <source>
        <strain evidence="3 6">B3ACCR2</strain>
    </source>
</reference>
<evidence type="ECO:0000256" key="2">
    <source>
        <dbReference type="SAM" id="Phobius"/>
    </source>
</evidence>
<reference evidence="4 5" key="1">
    <citation type="submission" date="2018-10" db="EMBL/GenBank/DDBJ databases">
        <title>Sequencing the genomes of 1000 actinobacteria strains.</title>
        <authorList>
            <person name="Klenk H.-P."/>
        </authorList>
    </citation>
    <scope>NUCLEOTIDE SEQUENCE [LARGE SCALE GENOMIC DNA]</scope>
    <source>
        <strain evidence="4 5">DSM 44267</strain>
    </source>
</reference>
<organism evidence="4 5">
    <name type="scientific">Terracoccus luteus</name>
    <dbReference type="NCBI Taxonomy" id="53356"/>
    <lineage>
        <taxon>Bacteria</taxon>
        <taxon>Bacillati</taxon>
        <taxon>Actinomycetota</taxon>
        <taxon>Actinomycetes</taxon>
        <taxon>Micrococcales</taxon>
        <taxon>Intrasporangiaceae</taxon>
        <taxon>Terracoccus</taxon>
    </lineage>
</organism>
<dbReference type="AlphaFoldDB" id="A0A495XVT3"/>
<keyword evidence="2" id="KW-0812">Transmembrane</keyword>
<sequence length="104" mass="10581">MGDRVGLIIMALFIVGMITGFAVFGARKRRADGRKDHDTLNSEAETTTVDQGGHGRRSGEIPYDTLTPDGSGTAIAGAGAGGRTTDGRDPLTGGAADSSTSPDT</sequence>
<comment type="caution">
    <text evidence="4">The sequence shown here is derived from an EMBL/GenBank/DDBJ whole genome shotgun (WGS) entry which is preliminary data.</text>
</comment>
<dbReference type="RefSeq" id="WP_121030473.1">
    <property type="nucleotide sequence ID" value="NZ_JACHVT010000004.1"/>
</dbReference>
<dbReference type="Proteomes" id="UP000278440">
    <property type="component" value="Unassembled WGS sequence"/>
</dbReference>
<keyword evidence="2" id="KW-1133">Transmembrane helix</keyword>
<proteinExistence type="predicted"/>
<evidence type="ECO:0000313" key="3">
    <source>
        <dbReference type="EMBL" id="MBB2986864.1"/>
    </source>
</evidence>
<accession>A0A495XVT3</accession>
<evidence type="ECO:0000313" key="6">
    <source>
        <dbReference type="Proteomes" id="UP000590811"/>
    </source>
</evidence>
<dbReference type="EMBL" id="JACHVT010000004">
    <property type="protein sequence ID" value="MBB2986864.1"/>
    <property type="molecule type" value="Genomic_DNA"/>
</dbReference>
<protein>
    <submittedName>
        <fullName evidence="4">Uncharacterized protein</fullName>
    </submittedName>
</protein>
<dbReference type="EMBL" id="RBXT01000001">
    <property type="protein sequence ID" value="RKT76914.1"/>
    <property type="molecule type" value="Genomic_DNA"/>
</dbReference>
<evidence type="ECO:0000313" key="5">
    <source>
        <dbReference type="Proteomes" id="UP000278440"/>
    </source>
</evidence>
<name>A0A495XVT3_9MICO</name>
<evidence type="ECO:0000313" key="4">
    <source>
        <dbReference type="EMBL" id="RKT76914.1"/>
    </source>
</evidence>
<dbReference type="Proteomes" id="UP000590811">
    <property type="component" value="Unassembled WGS sequence"/>
</dbReference>
<feature type="compositionally biased region" description="Polar residues" evidence="1">
    <location>
        <begin position="41"/>
        <end position="50"/>
    </location>
</feature>
<keyword evidence="2" id="KW-0472">Membrane</keyword>
<feature type="region of interest" description="Disordered" evidence="1">
    <location>
        <begin position="29"/>
        <end position="104"/>
    </location>
</feature>
<evidence type="ECO:0000256" key="1">
    <source>
        <dbReference type="SAM" id="MobiDB-lite"/>
    </source>
</evidence>
<feature type="transmembrane region" description="Helical" evidence="2">
    <location>
        <begin position="6"/>
        <end position="26"/>
    </location>
</feature>
<gene>
    <name evidence="4" type="ORF">DFJ68_0317</name>
    <name evidence="3" type="ORF">FHW14_002029</name>
</gene>